<keyword evidence="1" id="KW-0547">Nucleotide-binding</keyword>
<dbReference type="PROSITE" id="PS50045">
    <property type="entry name" value="SIGMA54_INTERACT_4"/>
    <property type="match status" value="1"/>
</dbReference>
<dbReference type="Gene3D" id="3.30.450.40">
    <property type="match status" value="1"/>
</dbReference>
<keyword evidence="2" id="KW-0067">ATP-binding</keyword>
<dbReference type="InterPro" id="IPR002078">
    <property type="entry name" value="Sigma_54_int"/>
</dbReference>
<proteinExistence type="predicted"/>
<dbReference type="SUPFAM" id="SSF46689">
    <property type="entry name" value="Homeodomain-like"/>
    <property type="match status" value="1"/>
</dbReference>
<dbReference type="Proteomes" id="UP001500503">
    <property type="component" value="Unassembled WGS sequence"/>
</dbReference>
<dbReference type="SUPFAM" id="SSF52540">
    <property type="entry name" value="P-loop containing nucleoside triphosphate hydrolases"/>
    <property type="match status" value="1"/>
</dbReference>
<dbReference type="InterPro" id="IPR058031">
    <property type="entry name" value="AAA_lid_NorR"/>
</dbReference>
<dbReference type="InterPro" id="IPR029016">
    <property type="entry name" value="GAF-like_dom_sf"/>
</dbReference>
<comment type="caution">
    <text evidence="6">The sequence shown here is derived from an EMBL/GenBank/DDBJ whole genome shotgun (WGS) entry which is preliminary data.</text>
</comment>
<evidence type="ECO:0000256" key="3">
    <source>
        <dbReference type="ARBA" id="ARBA00023015"/>
    </source>
</evidence>
<dbReference type="PRINTS" id="PR01590">
    <property type="entry name" value="HTHFIS"/>
</dbReference>
<evidence type="ECO:0000313" key="7">
    <source>
        <dbReference type="Proteomes" id="UP001500503"/>
    </source>
</evidence>
<reference evidence="7" key="1">
    <citation type="journal article" date="2019" name="Int. J. Syst. Evol. Microbiol.">
        <title>The Global Catalogue of Microorganisms (GCM) 10K type strain sequencing project: providing services to taxonomists for standard genome sequencing and annotation.</title>
        <authorList>
            <consortium name="The Broad Institute Genomics Platform"/>
            <consortium name="The Broad Institute Genome Sequencing Center for Infectious Disease"/>
            <person name="Wu L."/>
            <person name="Ma J."/>
        </authorList>
    </citation>
    <scope>NUCLEOTIDE SEQUENCE [LARGE SCALE GENOMIC DNA]</scope>
    <source>
        <strain evidence="7">JCM 17933</strain>
    </source>
</reference>
<dbReference type="Pfam" id="PF02954">
    <property type="entry name" value="HTH_8"/>
    <property type="match status" value="1"/>
</dbReference>
<evidence type="ECO:0000256" key="4">
    <source>
        <dbReference type="ARBA" id="ARBA00023163"/>
    </source>
</evidence>
<evidence type="ECO:0000259" key="5">
    <source>
        <dbReference type="PROSITE" id="PS50045"/>
    </source>
</evidence>
<sequence length="604" mass="64628">MVDSEGDTARRVARARERFLASGDAPQTPLRAGIMESWRRSLYSGVDCDRLDPPYAGDLDTGGRLMCAARPVLDRLEETLAEAAMGLLLTDAQGRVLDRRVSDRRLTRQLDEILLAPGFSYAEEHVGTNGIGTALETRGVSCVFGSEHFLEPLQRMACAGAPIRDRLTGRLAGLLDITAWHSDAGPLMAAVAQDAAREITQRMVELGSAGERAMLEEFLAARARGGRAVVSVGENLTMVNGPAADLLDQADYALLQDKAAEMSRSGRETVGRVTLSRGETATLRCRAVGTHTGTAGAVLEIAMVEDRPSSPAPNRPCELDLAGGSVAFSRVCTELSARCRARTWTVVEGEPGVGKLTLVAAAHRRCTPEGTLSVIEPDALDEDPAACLDRVTSATRRPGSTVVLRHPERCTAAALAAIASRLDFWPDAASASADRPWVVATLPVGAELADELSGRLPVTLTVPALRHRIEDVRDLVPALLCRFTAGRTVSCGPAAMRILLRSAWPGNVAELADVLRQVLARRRTGQIEPADLPASCHARSRRVLTPWETTERDAIVGALLETGGDRAAAADLLGISRATIYRKINLYGVSVGPRSAGRRRDVSR</sequence>
<dbReference type="EMBL" id="BAABHF010000024">
    <property type="protein sequence ID" value="GAA4498268.1"/>
    <property type="molecule type" value="Genomic_DNA"/>
</dbReference>
<evidence type="ECO:0000256" key="1">
    <source>
        <dbReference type="ARBA" id="ARBA00022741"/>
    </source>
</evidence>
<evidence type="ECO:0000256" key="2">
    <source>
        <dbReference type="ARBA" id="ARBA00022840"/>
    </source>
</evidence>
<feature type="domain" description="Sigma-54 factor interaction" evidence="5">
    <location>
        <begin position="458"/>
        <end position="520"/>
    </location>
</feature>
<name>A0ABP8Q7V8_9ACTN</name>
<dbReference type="InterPro" id="IPR027417">
    <property type="entry name" value="P-loop_NTPase"/>
</dbReference>
<protein>
    <submittedName>
        <fullName evidence="6">Helix-turn-helix domain-containing protein</fullName>
    </submittedName>
</protein>
<accession>A0ABP8Q7V8</accession>
<keyword evidence="7" id="KW-1185">Reference proteome</keyword>
<organism evidence="6 7">
    <name type="scientific">Actinoallomurus oryzae</name>
    <dbReference type="NCBI Taxonomy" id="502180"/>
    <lineage>
        <taxon>Bacteria</taxon>
        <taxon>Bacillati</taxon>
        <taxon>Actinomycetota</taxon>
        <taxon>Actinomycetes</taxon>
        <taxon>Streptosporangiales</taxon>
        <taxon>Thermomonosporaceae</taxon>
        <taxon>Actinoallomurus</taxon>
    </lineage>
</organism>
<dbReference type="InterPro" id="IPR009057">
    <property type="entry name" value="Homeodomain-like_sf"/>
</dbReference>
<dbReference type="PANTHER" id="PTHR32071">
    <property type="entry name" value="TRANSCRIPTIONAL REGULATORY PROTEIN"/>
    <property type="match status" value="1"/>
</dbReference>
<dbReference type="PANTHER" id="PTHR32071:SF122">
    <property type="entry name" value="SIGMA FACTOR"/>
    <property type="match status" value="1"/>
</dbReference>
<dbReference type="Gene3D" id="1.10.10.60">
    <property type="entry name" value="Homeodomain-like"/>
    <property type="match status" value="1"/>
</dbReference>
<dbReference type="Gene3D" id="1.10.8.60">
    <property type="match status" value="1"/>
</dbReference>
<keyword evidence="4" id="KW-0804">Transcription</keyword>
<dbReference type="InterPro" id="IPR002197">
    <property type="entry name" value="HTH_Fis"/>
</dbReference>
<gene>
    <name evidence="6" type="ORF">GCM10023191_043180</name>
</gene>
<keyword evidence="3" id="KW-0805">Transcription regulation</keyword>
<dbReference type="RefSeq" id="WP_345466457.1">
    <property type="nucleotide sequence ID" value="NZ_BAABHF010000024.1"/>
</dbReference>
<dbReference type="Pfam" id="PF25601">
    <property type="entry name" value="AAA_lid_14"/>
    <property type="match status" value="1"/>
</dbReference>
<evidence type="ECO:0000313" key="6">
    <source>
        <dbReference type="EMBL" id="GAA4498268.1"/>
    </source>
</evidence>